<name>A0ABR1YSD9_9PEZI</name>
<evidence type="ECO:0000313" key="2">
    <source>
        <dbReference type="EMBL" id="KAK8237903.1"/>
    </source>
</evidence>
<evidence type="ECO:0000256" key="1">
    <source>
        <dbReference type="SAM" id="MobiDB-lite"/>
    </source>
</evidence>
<reference evidence="2 3" key="1">
    <citation type="submission" date="2024-04" db="EMBL/GenBank/DDBJ databases">
        <title>Phyllosticta paracitricarpa is synonymous to the EU quarantine fungus P. citricarpa based on phylogenomic analyses.</title>
        <authorList>
            <consortium name="Lawrence Berkeley National Laboratory"/>
            <person name="Van Ingen-Buijs V.A."/>
            <person name="Van Westerhoven A.C."/>
            <person name="Haridas S."/>
            <person name="Skiadas P."/>
            <person name="Martin F."/>
            <person name="Groenewald J.Z."/>
            <person name="Crous P.W."/>
            <person name="Seidl M.F."/>
        </authorList>
    </citation>
    <scope>NUCLEOTIDE SEQUENCE [LARGE SCALE GENOMIC DNA]</scope>
    <source>
        <strain evidence="2 3">CBS 123374</strain>
    </source>
</reference>
<organism evidence="2 3">
    <name type="scientific">Phyllosticta capitalensis</name>
    <dbReference type="NCBI Taxonomy" id="121624"/>
    <lineage>
        <taxon>Eukaryota</taxon>
        <taxon>Fungi</taxon>
        <taxon>Dikarya</taxon>
        <taxon>Ascomycota</taxon>
        <taxon>Pezizomycotina</taxon>
        <taxon>Dothideomycetes</taxon>
        <taxon>Dothideomycetes incertae sedis</taxon>
        <taxon>Botryosphaeriales</taxon>
        <taxon>Phyllostictaceae</taxon>
        <taxon>Phyllosticta</taxon>
    </lineage>
</organism>
<dbReference type="Proteomes" id="UP001492380">
    <property type="component" value="Unassembled WGS sequence"/>
</dbReference>
<feature type="compositionally biased region" description="Acidic residues" evidence="1">
    <location>
        <begin position="132"/>
        <end position="171"/>
    </location>
</feature>
<sequence length="207" mass="23440">MMYKYDTAAPGYMDEDSVSSQIPSSNDTAVVPDAGSDIDIQKVAEVLKSVVRFMEECLRLADAADELCKTPDINKLRLCKILGIPDDMQKWSKMAAANQLWEVSKMLERAADEIREAEIKAEMEHATRETRDEDPEDGEEDEEDKIDMGDEEDDGDQEDEGDEEDEGDDQMSEGSRYQYVEYSSDDWECVEDEDTTEDSRSDQLSAT</sequence>
<accession>A0ABR1YSD9</accession>
<dbReference type="EMBL" id="JBBWRZ010000004">
    <property type="protein sequence ID" value="KAK8237903.1"/>
    <property type="molecule type" value="Genomic_DNA"/>
</dbReference>
<keyword evidence="3" id="KW-1185">Reference proteome</keyword>
<comment type="caution">
    <text evidence="2">The sequence shown here is derived from an EMBL/GenBank/DDBJ whole genome shotgun (WGS) entry which is preliminary data.</text>
</comment>
<gene>
    <name evidence="2" type="ORF">HDK90DRAFT_207472</name>
</gene>
<evidence type="ECO:0000313" key="3">
    <source>
        <dbReference type="Proteomes" id="UP001492380"/>
    </source>
</evidence>
<protein>
    <submittedName>
        <fullName evidence="2">Uncharacterized protein</fullName>
    </submittedName>
</protein>
<feature type="compositionally biased region" description="Basic and acidic residues" evidence="1">
    <location>
        <begin position="121"/>
        <end position="131"/>
    </location>
</feature>
<feature type="compositionally biased region" description="Acidic residues" evidence="1">
    <location>
        <begin position="183"/>
        <end position="196"/>
    </location>
</feature>
<feature type="region of interest" description="Disordered" evidence="1">
    <location>
        <begin position="121"/>
        <end position="207"/>
    </location>
</feature>
<proteinExistence type="predicted"/>